<dbReference type="Pfam" id="PF13304">
    <property type="entry name" value="AAA_21"/>
    <property type="match status" value="1"/>
</dbReference>
<dbReference type="RefSeq" id="WP_056958788.1">
    <property type="nucleotide sequence ID" value="NZ_AYYN01000047.1"/>
</dbReference>
<feature type="domain" description="ATPase AAA-type core" evidence="1">
    <location>
        <begin position="45"/>
        <end position="337"/>
    </location>
</feature>
<organism evidence="2 3">
    <name type="scientific">Ligilactobacillus murinus DSM 20452 = NBRC 14221</name>
    <dbReference type="NCBI Taxonomy" id="1423772"/>
    <lineage>
        <taxon>Bacteria</taxon>
        <taxon>Bacillati</taxon>
        <taxon>Bacillota</taxon>
        <taxon>Bacilli</taxon>
        <taxon>Lactobacillales</taxon>
        <taxon>Lactobacillaceae</taxon>
        <taxon>Ligilactobacillus</taxon>
    </lineage>
</organism>
<evidence type="ECO:0000313" key="3">
    <source>
        <dbReference type="Proteomes" id="UP000051612"/>
    </source>
</evidence>
<evidence type="ECO:0000259" key="1">
    <source>
        <dbReference type="Pfam" id="PF13304"/>
    </source>
</evidence>
<dbReference type="AlphaFoldDB" id="A0A0R2BKK9"/>
<dbReference type="Gene3D" id="3.40.50.300">
    <property type="entry name" value="P-loop containing nucleotide triphosphate hydrolases"/>
    <property type="match status" value="1"/>
</dbReference>
<dbReference type="InterPro" id="IPR003959">
    <property type="entry name" value="ATPase_AAA_core"/>
</dbReference>
<dbReference type="Proteomes" id="UP000051612">
    <property type="component" value="Unassembled WGS sequence"/>
</dbReference>
<proteinExistence type="predicted"/>
<gene>
    <name evidence="2" type="ORF">FC48_GL001969</name>
</gene>
<comment type="caution">
    <text evidence="2">The sequence shown here is derived from an EMBL/GenBank/DDBJ whole genome shotgun (WGS) entry which is preliminary data.</text>
</comment>
<dbReference type="EMBL" id="AYYN01000047">
    <property type="protein sequence ID" value="KRM76156.1"/>
    <property type="molecule type" value="Genomic_DNA"/>
</dbReference>
<protein>
    <submittedName>
        <fullName evidence="2">Abortive phage resistance protein</fullName>
    </submittedName>
</protein>
<dbReference type="SUPFAM" id="SSF52540">
    <property type="entry name" value="P-loop containing nucleoside triphosphate hydrolases"/>
    <property type="match status" value="1"/>
</dbReference>
<name>A0A0R2BKK9_9LACO</name>
<dbReference type="GO" id="GO:0005524">
    <property type="term" value="F:ATP binding"/>
    <property type="evidence" value="ECO:0007669"/>
    <property type="project" value="InterPro"/>
</dbReference>
<dbReference type="InterPro" id="IPR027417">
    <property type="entry name" value="P-loop_NTPase"/>
</dbReference>
<dbReference type="PANTHER" id="PTHR40396">
    <property type="entry name" value="ATPASE-LIKE PROTEIN"/>
    <property type="match status" value="1"/>
</dbReference>
<evidence type="ECO:0000313" key="2">
    <source>
        <dbReference type="EMBL" id="KRM76156.1"/>
    </source>
</evidence>
<dbReference type="GO" id="GO:0016887">
    <property type="term" value="F:ATP hydrolysis activity"/>
    <property type="evidence" value="ECO:0007669"/>
    <property type="project" value="InterPro"/>
</dbReference>
<dbReference type="PATRIC" id="fig|1423772.3.peg.2104"/>
<accession>A0A0R2BKK9</accession>
<sequence>MLVDFKVTNFKSFKDTNEFSMEKGKYLRKYKNNILTFGKTKLLKLAILFGGNANGKTNLLDALRLLRFLVLTPTTSENEALPTNTFGYNSDATQLSVSFIKAQKYFEYQLIYDQAKFQFEKLKVNNSVIFERQGQEFITLPKQLSGLQRNIRKNQNLLFFAQENNLDEAKLAYTWFLEDLVFVNSDQVPNILFKALLEPNFKNKFLKFLKAADFNIVDVEVKERRVLKPKVQIDFNGEMLMPKNEETYATIYDVYTTHHSKDKDFQVHFNNESTGTKAFMFLALYILRNENAGKVLLIDEFDRSFHLELAEALLDIFTHEKQLNQFILTTHELSLMDHKLRQDQIWFAEKNEYGETDLFSIYDFDDISLSRGDFGYKKRYLEGRFGGTQIVDHSALLEVLGE</sequence>
<dbReference type="PANTHER" id="PTHR40396:SF1">
    <property type="entry name" value="ATPASE AAA-TYPE CORE DOMAIN-CONTAINING PROTEIN"/>
    <property type="match status" value="1"/>
</dbReference>
<reference evidence="2 3" key="1">
    <citation type="journal article" date="2015" name="Genome Announc.">
        <title>Expanding the biotechnology potential of lactobacilli through comparative genomics of 213 strains and associated genera.</title>
        <authorList>
            <person name="Sun Z."/>
            <person name="Harris H.M."/>
            <person name="McCann A."/>
            <person name="Guo C."/>
            <person name="Argimon S."/>
            <person name="Zhang W."/>
            <person name="Yang X."/>
            <person name="Jeffery I.B."/>
            <person name="Cooney J.C."/>
            <person name="Kagawa T.F."/>
            <person name="Liu W."/>
            <person name="Song Y."/>
            <person name="Salvetti E."/>
            <person name="Wrobel A."/>
            <person name="Rasinkangas P."/>
            <person name="Parkhill J."/>
            <person name="Rea M.C."/>
            <person name="O'Sullivan O."/>
            <person name="Ritari J."/>
            <person name="Douillard F.P."/>
            <person name="Paul Ross R."/>
            <person name="Yang R."/>
            <person name="Briner A.E."/>
            <person name="Felis G.E."/>
            <person name="de Vos W.M."/>
            <person name="Barrangou R."/>
            <person name="Klaenhammer T.R."/>
            <person name="Caufield P.W."/>
            <person name="Cui Y."/>
            <person name="Zhang H."/>
            <person name="O'Toole P.W."/>
        </authorList>
    </citation>
    <scope>NUCLEOTIDE SEQUENCE [LARGE SCALE GENOMIC DNA]</scope>
    <source>
        <strain evidence="2 3">DSM 20452</strain>
    </source>
</reference>